<dbReference type="Gramene" id="LPERR06G02960.1">
    <property type="protein sequence ID" value="LPERR06G02960.1"/>
    <property type="gene ID" value="LPERR06G02960"/>
</dbReference>
<sequence>MGLLSPKDSPPSITNSEIPQTPNPQFDHSHSPLHLQFQNRSPATEAARSAAGHRRSSPRSGDGHTTGSLQWPLPDLPPELLGLVLHRLPSHADRVRLRSVCRPWRSSSRLVLKLLRPPLPWIVLPDGAVHRLPLPGGDAARRVCAGSDLLLTHNDGMVSLMNPFSSAATTPALDLAAALFGDANSKYLIASRRKRIASLIGKAVVYDHLIAFQINSHKVIVTTGQPHSVAGWRPPVTSFTVDIAVFQGKLYCLTGDTEKRHEELYILSVSGEHPTVSDIKCIHSTPRDEGEVSWFDPHSTEMYVLQRYLVVAGDRLLMVIRWINLPPMFPIDSANVKRTRRFEVFEAVDLSGGCGRWMKVDTLMGHALFVSKSCSKSLNAGAEEDCIYFLHEDTENGMPEDPFLDSGVYNMRDGTITPLLPAIAAARPHAAHGKNMRNWTVAPLLPVTAVAEPPAAHSGPLYYLEFQYRKALLPDDKHQVSAMASSSSWSDLRPELLDSVLHCLHSLADRIRFRAVCRPWRHIALAQPLPPPMPWLALGNGTFLTIPDGEIHHMDVPENSCCHGSCDNWLHVVHDDGVCSLMNPFTKASVQPNPLADAPHKELQSDARSNMAVMPAASINSTPVLLVSALVYGNIQIGQTTFFSFCQPIIENGPLDCLQLETQISHIAFCHGKLYAVSPDFILYELDFTLHSGGVRPSSWKRMTELSEDLNSWPQDLPLSQMDYYCIRRYLVECDGRLLLVRCWMQIDPFPVESIDLLEIACTLWFDIFEVDFNVQPCQWRRLNTLGRRALFIGSLSLLKNVRMPKRTASISCVTMSGQIHLLMRFVIPVFSI</sequence>
<reference evidence="3" key="3">
    <citation type="submission" date="2015-04" db="UniProtKB">
        <authorList>
            <consortium name="EnsemblPlants"/>
        </authorList>
    </citation>
    <scope>IDENTIFICATION</scope>
</reference>
<feature type="domain" description="F-box" evidence="2">
    <location>
        <begin position="492"/>
        <end position="533"/>
    </location>
</feature>
<reference evidence="3 4" key="1">
    <citation type="submission" date="2012-08" db="EMBL/GenBank/DDBJ databases">
        <title>Oryza genome evolution.</title>
        <authorList>
            <person name="Wing R.A."/>
        </authorList>
    </citation>
    <scope>NUCLEOTIDE SEQUENCE</scope>
</reference>
<name>A0A0D9WLV5_9ORYZ</name>
<feature type="region of interest" description="Disordered" evidence="1">
    <location>
        <begin position="1"/>
        <end position="71"/>
    </location>
</feature>
<keyword evidence="4" id="KW-1185">Reference proteome</keyword>
<dbReference type="InterPro" id="IPR005174">
    <property type="entry name" value="KIB1-4_b-propeller"/>
</dbReference>
<dbReference type="PANTHER" id="PTHR33110">
    <property type="entry name" value="F-BOX/KELCH-REPEAT PROTEIN-RELATED"/>
    <property type="match status" value="1"/>
</dbReference>
<dbReference type="InterPro" id="IPR001810">
    <property type="entry name" value="F-box_dom"/>
</dbReference>
<dbReference type="SUPFAM" id="SSF81383">
    <property type="entry name" value="F-box domain"/>
    <property type="match status" value="2"/>
</dbReference>
<proteinExistence type="predicted"/>
<dbReference type="SMART" id="SM00256">
    <property type="entry name" value="FBOX"/>
    <property type="match status" value="2"/>
</dbReference>
<reference evidence="3 4" key="2">
    <citation type="submission" date="2013-12" db="EMBL/GenBank/DDBJ databases">
        <authorList>
            <person name="Yu Y."/>
            <person name="Lee S."/>
            <person name="de Baynast K."/>
            <person name="Wissotski M."/>
            <person name="Liu L."/>
            <person name="Talag J."/>
            <person name="Goicoechea J."/>
            <person name="Angelova A."/>
            <person name="Jetty R."/>
            <person name="Kudrna D."/>
            <person name="Golser W."/>
            <person name="Rivera L."/>
            <person name="Zhang J."/>
            <person name="Wing R."/>
        </authorList>
    </citation>
    <scope>NUCLEOTIDE SEQUENCE</scope>
</reference>
<evidence type="ECO:0000313" key="4">
    <source>
        <dbReference type="Proteomes" id="UP000032180"/>
    </source>
</evidence>
<dbReference type="Gramene" id="LPERR06G02960.3">
    <property type="protein sequence ID" value="LPERR06G02960.3"/>
    <property type="gene ID" value="LPERR06G02960"/>
</dbReference>
<dbReference type="EnsemblPlants" id="LPERR06G02960.1">
    <property type="protein sequence ID" value="LPERR06G02960.1"/>
    <property type="gene ID" value="LPERR06G02960"/>
</dbReference>
<protein>
    <recommendedName>
        <fullName evidence="2">F-box domain-containing protein</fullName>
    </recommendedName>
</protein>
<dbReference type="HOGENOM" id="CLU_349315_0_0_1"/>
<dbReference type="Pfam" id="PF03478">
    <property type="entry name" value="Beta-prop_KIB1-4"/>
    <property type="match status" value="2"/>
</dbReference>
<evidence type="ECO:0000313" key="3">
    <source>
        <dbReference type="EnsemblPlants" id="LPERR06G02960.1"/>
    </source>
</evidence>
<evidence type="ECO:0000259" key="2">
    <source>
        <dbReference type="SMART" id="SM00256"/>
    </source>
</evidence>
<dbReference type="Gene3D" id="1.20.1280.50">
    <property type="match status" value="2"/>
</dbReference>
<accession>A0A0D9WLV5</accession>
<dbReference type="AlphaFoldDB" id="A0A0D9WLV5"/>
<feature type="compositionally biased region" description="Polar residues" evidence="1">
    <location>
        <begin position="11"/>
        <end position="26"/>
    </location>
</feature>
<dbReference type="PANTHER" id="PTHR33110:SF78">
    <property type="entry name" value="OS06G0148900 PROTEIN"/>
    <property type="match status" value="1"/>
</dbReference>
<dbReference type="Proteomes" id="UP000032180">
    <property type="component" value="Chromosome 6"/>
</dbReference>
<organism evidence="3 4">
    <name type="scientific">Leersia perrieri</name>
    <dbReference type="NCBI Taxonomy" id="77586"/>
    <lineage>
        <taxon>Eukaryota</taxon>
        <taxon>Viridiplantae</taxon>
        <taxon>Streptophyta</taxon>
        <taxon>Embryophyta</taxon>
        <taxon>Tracheophyta</taxon>
        <taxon>Spermatophyta</taxon>
        <taxon>Magnoliopsida</taxon>
        <taxon>Liliopsida</taxon>
        <taxon>Poales</taxon>
        <taxon>Poaceae</taxon>
        <taxon>BOP clade</taxon>
        <taxon>Oryzoideae</taxon>
        <taxon>Oryzeae</taxon>
        <taxon>Oryzinae</taxon>
        <taxon>Leersia</taxon>
    </lineage>
</organism>
<dbReference type="Pfam" id="PF12937">
    <property type="entry name" value="F-box-like"/>
    <property type="match status" value="1"/>
</dbReference>
<dbReference type="InterPro" id="IPR036047">
    <property type="entry name" value="F-box-like_dom_sf"/>
</dbReference>
<evidence type="ECO:0000256" key="1">
    <source>
        <dbReference type="SAM" id="MobiDB-lite"/>
    </source>
</evidence>
<dbReference type="EnsemblPlants" id="LPERR06G02960.3">
    <property type="protein sequence ID" value="LPERR06G02960.3"/>
    <property type="gene ID" value="LPERR06G02960"/>
</dbReference>
<feature type="domain" description="F-box" evidence="2">
    <location>
        <begin position="76"/>
        <end position="116"/>
    </location>
</feature>